<gene>
    <name evidence="2" type="ORF">ACFPDQ_00475</name>
</gene>
<evidence type="ECO:0000256" key="1">
    <source>
        <dbReference type="SAM" id="Phobius"/>
    </source>
</evidence>
<organism evidence="2 3">
    <name type="scientific">Pseudofrancisella aestuarii</name>
    <dbReference type="NCBI Taxonomy" id="2670347"/>
    <lineage>
        <taxon>Bacteria</taxon>
        <taxon>Pseudomonadati</taxon>
        <taxon>Pseudomonadota</taxon>
        <taxon>Gammaproteobacteria</taxon>
        <taxon>Thiotrichales</taxon>
        <taxon>Francisellaceae</taxon>
        <taxon>Pseudofrancisella</taxon>
    </lineage>
</organism>
<reference evidence="3" key="1">
    <citation type="journal article" date="2019" name="Int. J. Syst. Evol. Microbiol.">
        <title>The Global Catalogue of Microorganisms (GCM) 10K type strain sequencing project: providing services to taxonomists for standard genome sequencing and annotation.</title>
        <authorList>
            <consortium name="The Broad Institute Genomics Platform"/>
            <consortium name="The Broad Institute Genome Sequencing Center for Infectious Disease"/>
            <person name="Wu L."/>
            <person name="Ma J."/>
        </authorList>
    </citation>
    <scope>NUCLEOTIDE SEQUENCE [LARGE SCALE GENOMIC DNA]</scope>
    <source>
        <strain evidence="3">CGMCC 1.13718</strain>
    </source>
</reference>
<dbReference type="RefSeq" id="WP_119330736.1">
    <property type="nucleotide sequence ID" value="NZ_JBHSJH010000001.1"/>
</dbReference>
<dbReference type="EMBL" id="JBHSJH010000001">
    <property type="protein sequence ID" value="MFC4891520.1"/>
    <property type="molecule type" value="Genomic_DNA"/>
</dbReference>
<comment type="caution">
    <text evidence="2">The sequence shown here is derived from an EMBL/GenBank/DDBJ whole genome shotgun (WGS) entry which is preliminary data.</text>
</comment>
<feature type="transmembrane region" description="Helical" evidence="1">
    <location>
        <begin position="56"/>
        <end position="73"/>
    </location>
</feature>
<feature type="transmembrane region" description="Helical" evidence="1">
    <location>
        <begin position="79"/>
        <end position="97"/>
    </location>
</feature>
<keyword evidence="1" id="KW-1133">Transmembrane helix</keyword>
<accession>A0ABV9TB80</accession>
<proteinExistence type="predicted"/>
<keyword evidence="3" id="KW-1185">Reference proteome</keyword>
<keyword evidence="1" id="KW-0812">Transmembrane</keyword>
<feature type="transmembrane region" description="Helical" evidence="1">
    <location>
        <begin position="33"/>
        <end position="51"/>
    </location>
</feature>
<feature type="transmembrane region" description="Helical" evidence="1">
    <location>
        <begin position="109"/>
        <end position="140"/>
    </location>
</feature>
<sequence>MLLKRVINNFALFLGVVGLIGFMFGLVEHNDQIKNIIILCATGLLFLSALIQKEPFFIGLQAIAFISAILVFLNLDHRINLIVFMILSIIFAIFFFGKNSINLARIFAFCGLLALCIGIVLSCNLSMVICGICLSIYAAFSIQQGYSVGWVFLTLNIIFAIVSGYAFLNGF</sequence>
<feature type="transmembrane region" description="Helical" evidence="1">
    <location>
        <begin position="7"/>
        <end position="27"/>
    </location>
</feature>
<protein>
    <submittedName>
        <fullName evidence="2">MFS transporter</fullName>
    </submittedName>
</protein>
<evidence type="ECO:0000313" key="3">
    <source>
        <dbReference type="Proteomes" id="UP001595926"/>
    </source>
</evidence>
<dbReference type="Proteomes" id="UP001595926">
    <property type="component" value="Unassembled WGS sequence"/>
</dbReference>
<evidence type="ECO:0000313" key="2">
    <source>
        <dbReference type="EMBL" id="MFC4891520.1"/>
    </source>
</evidence>
<feature type="transmembrane region" description="Helical" evidence="1">
    <location>
        <begin position="146"/>
        <end position="168"/>
    </location>
</feature>
<keyword evidence="1" id="KW-0472">Membrane</keyword>
<name>A0ABV9TB80_9GAMM</name>